<evidence type="ECO:0000313" key="1">
    <source>
        <dbReference type="EMBL" id="RYO74237.1"/>
    </source>
</evidence>
<organism evidence="1 2">
    <name type="scientific">Monosporascus ibericus</name>
    <dbReference type="NCBI Taxonomy" id="155417"/>
    <lineage>
        <taxon>Eukaryota</taxon>
        <taxon>Fungi</taxon>
        <taxon>Dikarya</taxon>
        <taxon>Ascomycota</taxon>
        <taxon>Pezizomycotina</taxon>
        <taxon>Sordariomycetes</taxon>
        <taxon>Xylariomycetidae</taxon>
        <taxon>Xylariales</taxon>
        <taxon>Xylariales incertae sedis</taxon>
        <taxon>Monosporascus</taxon>
    </lineage>
</organism>
<reference evidence="1 2" key="1">
    <citation type="submission" date="2018-06" db="EMBL/GenBank/DDBJ databases">
        <title>Complete Genomes of Monosporascus.</title>
        <authorList>
            <person name="Robinson A.J."/>
            <person name="Natvig D.O."/>
        </authorList>
    </citation>
    <scope>NUCLEOTIDE SEQUENCE [LARGE SCALE GENOMIC DNA]</scope>
    <source>
        <strain evidence="1 2">CBS 110550</strain>
    </source>
</reference>
<dbReference type="OrthoDB" id="4775503at2759"/>
<name>A0A4Q4SRT9_9PEZI</name>
<sequence length="123" mass="13376">MPALVQHLTWGTGDAAANEDKDQDKPTAAALCTYCQLCKTYAQHGASFGPGSRGSHRREFGPGILVDALQLATREALDDCIPRSHLGTSTASASHRVRIAPRPPLLYPFKGLRDHKKDVRNVE</sequence>
<accession>A0A4Q4SRT9</accession>
<comment type="caution">
    <text evidence="1">The sequence shown here is derived from an EMBL/GenBank/DDBJ whole genome shotgun (WGS) entry which is preliminary data.</text>
</comment>
<proteinExistence type="predicted"/>
<gene>
    <name evidence="1" type="ORF">DL764_010919</name>
</gene>
<keyword evidence="2" id="KW-1185">Reference proteome</keyword>
<evidence type="ECO:0000313" key="2">
    <source>
        <dbReference type="Proteomes" id="UP000293360"/>
    </source>
</evidence>
<dbReference type="EMBL" id="QJNU01001590">
    <property type="protein sequence ID" value="RYO74237.1"/>
    <property type="molecule type" value="Genomic_DNA"/>
</dbReference>
<protein>
    <submittedName>
        <fullName evidence="1">Uncharacterized protein</fullName>
    </submittedName>
</protein>
<dbReference type="AlphaFoldDB" id="A0A4Q4SRT9"/>
<dbReference type="Proteomes" id="UP000293360">
    <property type="component" value="Unassembled WGS sequence"/>
</dbReference>